<protein>
    <recommendedName>
        <fullName evidence="4">Glycosyltransferase RgtA/B/C/D-like domain-containing protein</fullName>
    </recommendedName>
</protein>
<feature type="transmembrane region" description="Helical" evidence="1">
    <location>
        <begin position="61"/>
        <end position="80"/>
    </location>
</feature>
<dbReference type="EMBL" id="MFBT01000012">
    <property type="protein sequence ID" value="OGD99667.1"/>
    <property type="molecule type" value="Genomic_DNA"/>
</dbReference>
<feature type="transmembrane region" description="Helical" evidence="1">
    <location>
        <begin position="347"/>
        <end position="364"/>
    </location>
</feature>
<feature type="transmembrane region" description="Helical" evidence="1">
    <location>
        <begin position="287"/>
        <end position="310"/>
    </location>
</feature>
<feature type="transmembrane region" description="Helical" evidence="1">
    <location>
        <begin position="163"/>
        <end position="194"/>
    </location>
</feature>
<evidence type="ECO:0008006" key="4">
    <source>
        <dbReference type="Google" id="ProtNLM"/>
    </source>
</evidence>
<name>A0A1F5H6G7_9BACT</name>
<feature type="transmembrane region" description="Helical" evidence="1">
    <location>
        <begin position="200"/>
        <end position="219"/>
    </location>
</feature>
<keyword evidence="1" id="KW-0812">Transmembrane</keyword>
<evidence type="ECO:0000313" key="2">
    <source>
        <dbReference type="EMBL" id="OGD99667.1"/>
    </source>
</evidence>
<comment type="caution">
    <text evidence="2">The sequence shown here is derived from an EMBL/GenBank/DDBJ whole genome shotgun (WGS) entry which is preliminary data.</text>
</comment>
<reference evidence="2 3" key="1">
    <citation type="journal article" date="2016" name="Nat. Commun.">
        <title>Thousands of microbial genomes shed light on interconnected biogeochemical processes in an aquifer system.</title>
        <authorList>
            <person name="Anantharaman K."/>
            <person name="Brown C.T."/>
            <person name="Hug L.A."/>
            <person name="Sharon I."/>
            <person name="Castelle C.J."/>
            <person name="Probst A.J."/>
            <person name="Thomas B.C."/>
            <person name="Singh A."/>
            <person name="Wilkins M.J."/>
            <person name="Karaoz U."/>
            <person name="Brodie E.L."/>
            <person name="Williams K.H."/>
            <person name="Hubbard S.S."/>
            <person name="Banfield J.F."/>
        </authorList>
    </citation>
    <scope>NUCLEOTIDE SEQUENCE [LARGE SCALE GENOMIC DNA]</scope>
</reference>
<proteinExistence type="predicted"/>
<gene>
    <name evidence="2" type="ORF">A3B54_03190</name>
</gene>
<feature type="transmembrane region" description="Helical" evidence="1">
    <location>
        <begin position="87"/>
        <end position="105"/>
    </location>
</feature>
<dbReference type="AlphaFoldDB" id="A0A1F5H6G7"/>
<evidence type="ECO:0000313" key="3">
    <source>
        <dbReference type="Proteomes" id="UP000177039"/>
    </source>
</evidence>
<feature type="transmembrane region" description="Helical" evidence="1">
    <location>
        <begin position="135"/>
        <end position="156"/>
    </location>
</feature>
<keyword evidence="1" id="KW-1133">Transmembrane helix</keyword>
<evidence type="ECO:0000256" key="1">
    <source>
        <dbReference type="SAM" id="Phobius"/>
    </source>
</evidence>
<feature type="transmembrane region" description="Helical" evidence="1">
    <location>
        <begin position="370"/>
        <end position="389"/>
    </location>
</feature>
<sequence length="513" mass="58867">MTRKLIKFWPLGILLILTFLLRTIKLEELFYFTYDESVFAFVGRRSVLWNHIPLIGGATPFGFHVAPYFYWFFAFILWLGNLNPISWGWTGAVIAAVTTIMMYVVGSSFANKKVGITAAILWASSYLANVYDRHFWGLTFGPIFSLVILYCLYRIIKGSQKFVYILGISLALVIHADLSYYVFLAFTIATWIIFKLPIKKSATIALSFIFISFVPLVIFDVRHNLANIRPVADFIRAGRNKPGFEIQKFTDNLILFPRVATRFVYTFGDNQIAKQYSYCASFVSEKFAAIPPIFVIITSLALIYFIYWSWRKNKNSSWHLASFFLILYFAGIQIYGTIFKADIFEHYLTGIFSTFLLITALFISRLPKNLWLATLGFFVAANLYKFSLAQNSMGLKYKRQAIEYTMQQVGEKDFSLDSLSTCWKYSGYRYLFAVFGQEPVKSYVDPNFAYLYGTTPVAEKHPSTVVAFVIHDFAPETDQFYSRLALLKSHQISSALFGNVEVVIMNNSSGWFD</sequence>
<organism evidence="2 3">
    <name type="scientific">Candidatus Curtissbacteria bacterium RIFCSPLOWO2_01_FULL_42_50</name>
    <dbReference type="NCBI Taxonomy" id="1797730"/>
    <lineage>
        <taxon>Bacteria</taxon>
        <taxon>Candidatus Curtissiibacteriota</taxon>
    </lineage>
</organism>
<accession>A0A1F5H6G7</accession>
<keyword evidence="1" id="KW-0472">Membrane</keyword>
<feature type="transmembrane region" description="Helical" evidence="1">
    <location>
        <begin position="316"/>
        <end position="335"/>
    </location>
</feature>
<dbReference type="Proteomes" id="UP000177039">
    <property type="component" value="Unassembled WGS sequence"/>
</dbReference>